<gene>
    <name evidence="8" type="ORF">GCM10022419_031770</name>
</gene>
<dbReference type="Gene3D" id="1.20.810.10">
    <property type="entry name" value="Cytochrome Bc1 Complex, Chain C"/>
    <property type="match status" value="1"/>
</dbReference>
<dbReference type="PROSITE" id="PS00732">
    <property type="entry name" value="RIBOSOMAL_S16"/>
    <property type="match status" value="1"/>
</dbReference>
<evidence type="ECO:0000256" key="2">
    <source>
        <dbReference type="ARBA" id="ARBA00012951"/>
    </source>
</evidence>
<feature type="transmembrane region" description="Helical" evidence="6">
    <location>
        <begin position="21"/>
        <end position="44"/>
    </location>
</feature>
<reference evidence="9" key="1">
    <citation type="journal article" date="2019" name="Int. J. Syst. Evol. Microbiol.">
        <title>The Global Catalogue of Microorganisms (GCM) 10K type strain sequencing project: providing services to taxonomists for standard genome sequencing and annotation.</title>
        <authorList>
            <consortium name="The Broad Institute Genomics Platform"/>
            <consortium name="The Broad Institute Genome Sequencing Center for Infectious Disease"/>
            <person name="Wu L."/>
            <person name="Ma J."/>
        </authorList>
    </citation>
    <scope>NUCLEOTIDE SEQUENCE [LARGE SCALE GENOMIC DNA]</scope>
    <source>
        <strain evidence="9">JCM 17326</strain>
    </source>
</reference>
<dbReference type="SUPFAM" id="SSF81648">
    <property type="entry name" value="a domain/subunit of cytochrome bc1 complex (Ubiquinol-cytochrome c reductase)"/>
    <property type="match status" value="1"/>
</dbReference>
<feature type="transmembrane region" description="Helical" evidence="6">
    <location>
        <begin position="371"/>
        <end position="394"/>
    </location>
</feature>
<feature type="transmembrane region" description="Helical" evidence="6">
    <location>
        <begin position="185"/>
        <end position="204"/>
    </location>
</feature>
<dbReference type="EMBL" id="BAABDQ010000005">
    <property type="protein sequence ID" value="GAA3549077.1"/>
    <property type="molecule type" value="Genomic_DNA"/>
</dbReference>
<dbReference type="Pfam" id="PF13631">
    <property type="entry name" value="Cytochrom_B_N_2"/>
    <property type="match status" value="1"/>
</dbReference>
<dbReference type="PANTHER" id="PTHR19271:SF16">
    <property type="entry name" value="CYTOCHROME B"/>
    <property type="match status" value="1"/>
</dbReference>
<accession>A0ABP6WD50</accession>
<evidence type="ECO:0000256" key="1">
    <source>
        <dbReference type="ARBA" id="ARBA00001971"/>
    </source>
</evidence>
<dbReference type="PANTHER" id="PTHR19271">
    <property type="entry name" value="CYTOCHROME B"/>
    <property type="match status" value="1"/>
</dbReference>
<feature type="transmembrane region" description="Helical" evidence="6">
    <location>
        <begin position="225"/>
        <end position="246"/>
    </location>
</feature>
<evidence type="ECO:0000256" key="3">
    <source>
        <dbReference type="ARBA" id="ARBA00016116"/>
    </source>
</evidence>
<protein>
    <recommendedName>
        <fullName evidence="3">Cytochrome bc1 complex cytochrome b subunit</fullName>
        <ecNumber evidence="2">7.1.1.8</ecNumber>
    </recommendedName>
    <alternativeName>
        <fullName evidence="5">Cytochrome bc1 reductase complex subunit QcrB</fullName>
    </alternativeName>
</protein>
<dbReference type="Proteomes" id="UP001500630">
    <property type="component" value="Unassembled WGS sequence"/>
</dbReference>
<dbReference type="InterPro" id="IPR027387">
    <property type="entry name" value="Cytb/b6-like_sf"/>
</dbReference>
<dbReference type="InterPro" id="IPR020592">
    <property type="entry name" value="Ribosomal_bS16_CS"/>
</dbReference>
<feature type="domain" description="Cytochrome b/b6 N-terminal region profile" evidence="7">
    <location>
        <begin position="1"/>
        <end position="218"/>
    </location>
</feature>
<evidence type="ECO:0000313" key="8">
    <source>
        <dbReference type="EMBL" id="GAA3549077.1"/>
    </source>
</evidence>
<organism evidence="8 9">
    <name type="scientific">Nonomuraea rosea</name>
    <dbReference type="NCBI Taxonomy" id="638574"/>
    <lineage>
        <taxon>Bacteria</taxon>
        <taxon>Bacillati</taxon>
        <taxon>Actinomycetota</taxon>
        <taxon>Actinomycetes</taxon>
        <taxon>Streptosporangiales</taxon>
        <taxon>Streptosporangiaceae</taxon>
        <taxon>Nonomuraea</taxon>
    </lineage>
</organism>
<sequence>MKGLLVRLARPGARMDHWSFLFGQIAIHSLIVLIVTGVFLTFLYDPDTTQVIYQGVYTPLRGVPVSRAFDSTMEISLEVRGGLLIRQIHHWATLILVAAICLHLLRLFFTGAFRRPRALNWLIWVGLSLLAIAAGLTGGILPDDMLSGGSLALIQGVTQSIPLIGTHLTGLLFGEAVPGDRVIPLFYWLHVSLIPVIMIGLLMIRGRLVRRHGRTHYPGATYVPPLSSLALFFATFGMLTLLSTVVQINPIWLYGPAGPSATSAGAVPDWYMGFLDGALRIMPAWEPVVFGHPLSLSILIPALGIPGAFFTVLAAYPLIERRLTRDRALDHALDRPREAAVRTAFGAAGITFFGLLWTAAANDQIAYQFHLSLFAVTWFFRVAVLAGPVVAFEITRRLCLALRAQEREERAHGIETGIIRRSSHGGYTEVITTSPAQERIPASRP</sequence>
<keyword evidence="6" id="KW-1133">Transmembrane helix</keyword>
<dbReference type="SUPFAM" id="SSF81342">
    <property type="entry name" value="Transmembrane di-heme cytochromes"/>
    <property type="match status" value="1"/>
</dbReference>
<comment type="cofactor">
    <cofactor evidence="1">
        <name>heme</name>
        <dbReference type="ChEBI" id="CHEBI:30413"/>
    </cofactor>
</comment>
<keyword evidence="6" id="KW-0472">Membrane</keyword>
<evidence type="ECO:0000259" key="7">
    <source>
        <dbReference type="PROSITE" id="PS51002"/>
    </source>
</evidence>
<name>A0ABP6WD50_9ACTN</name>
<dbReference type="InterPro" id="IPR005797">
    <property type="entry name" value="Cyt_b/b6_N"/>
</dbReference>
<dbReference type="EC" id="7.1.1.8" evidence="2"/>
<feature type="transmembrane region" description="Helical" evidence="6">
    <location>
        <begin position="121"/>
        <end position="141"/>
    </location>
</feature>
<comment type="catalytic activity">
    <reaction evidence="4">
        <text>a quinol + 2 Fe(III)-[cytochrome c](out) = a quinone + 2 Fe(II)-[cytochrome c](out) + 2 H(+)(out)</text>
        <dbReference type="Rhea" id="RHEA:11484"/>
        <dbReference type="Rhea" id="RHEA-COMP:10350"/>
        <dbReference type="Rhea" id="RHEA-COMP:14399"/>
        <dbReference type="ChEBI" id="CHEBI:15378"/>
        <dbReference type="ChEBI" id="CHEBI:24646"/>
        <dbReference type="ChEBI" id="CHEBI:29033"/>
        <dbReference type="ChEBI" id="CHEBI:29034"/>
        <dbReference type="ChEBI" id="CHEBI:132124"/>
        <dbReference type="EC" id="7.1.1.8"/>
    </reaction>
</comment>
<dbReference type="PROSITE" id="PS51002">
    <property type="entry name" value="CYTB_NTER"/>
    <property type="match status" value="1"/>
</dbReference>
<comment type="caution">
    <text evidence="8">The sequence shown here is derived from an EMBL/GenBank/DDBJ whole genome shotgun (WGS) entry which is preliminary data.</text>
</comment>
<dbReference type="InterPro" id="IPR016174">
    <property type="entry name" value="Di-haem_cyt_TM"/>
</dbReference>
<feature type="transmembrane region" description="Helical" evidence="6">
    <location>
        <begin position="88"/>
        <end position="109"/>
    </location>
</feature>
<evidence type="ECO:0000313" key="9">
    <source>
        <dbReference type="Proteomes" id="UP001500630"/>
    </source>
</evidence>
<evidence type="ECO:0000256" key="5">
    <source>
        <dbReference type="ARBA" id="ARBA00029568"/>
    </source>
</evidence>
<dbReference type="RefSeq" id="WP_345562389.1">
    <property type="nucleotide sequence ID" value="NZ_BAABDQ010000005.1"/>
</dbReference>
<dbReference type="InterPro" id="IPR036150">
    <property type="entry name" value="Cyt_b/b6_C_sf"/>
</dbReference>
<keyword evidence="6" id="KW-0812">Transmembrane</keyword>
<feature type="transmembrane region" description="Helical" evidence="6">
    <location>
        <begin position="339"/>
        <end position="359"/>
    </location>
</feature>
<proteinExistence type="predicted"/>
<feature type="transmembrane region" description="Helical" evidence="6">
    <location>
        <begin position="298"/>
        <end position="319"/>
    </location>
</feature>
<keyword evidence="9" id="KW-1185">Reference proteome</keyword>
<evidence type="ECO:0000256" key="4">
    <source>
        <dbReference type="ARBA" id="ARBA00029351"/>
    </source>
</evidence>
<evidence type="ECO:0000256" key="6">
    <source>
        <dbReference type="SAM" id="Phobius"/>
    </source>
</evidence>